<dbReference type="OrthoDB" id="773014at2"/>
<name>A0A1G8E438_9SPHI</name>
<accession>A0A1G8E438</accession>
<evidence type="ECO:0000256" key="1">
    <source>
        <dbReference type="SAM" id="Phobius"/>
    </source>
</evidence>
<keyword evidence="1" id="KW-0472">Membrane</keyword>
<reference evidence="3" key="1">
    <citation type="submission" date="2016-10" db="EMBL/GenBank/DDBJ databases">
        <authorList>
            <person name="Varghese N."/>
            <person name="Submissions S."/>
        </authorList>
    </citation>
    <scope>NUCLEOTIDE SEQUENCE [LARGE SCALE GENOMIC DNA]</scope>
    <source>
        <strain evidence="3">DSM 17933</strain>
    </source>
</reference>
<dbReference type="Proteomes" id="UP000199643">
    <property type="component" value="Unassembled WGS sequence"/>
</dbReference>
<dbReference type="AlphaFoldDB" id="A0A1G8E438"/>
<keyword evidence="3" id="KW-1185">Reference proteome</keyword>
<sequence length="68" mass="7884">MRKLFAFLSTIITIFAIKEAVYVFISREADMVKQRPILIVISLSICIPLIVLSLWLWSPGRKKDKPQH</sequence>
<dbReference type="RefSeq" id="WP_090504761.1">
    <property type="nucleotide sequence ID" value="NZ_FNCH01000033.1"/>
</dbReference>
<keyword evidence="1" id="KW-1133">Transmembrane helix</keyword>
<proteinExistence type="predicted"/>
<protein>
    <submittedName>
        <fullName evidence="2">Uncharacterized protein</fullName>
    </submittedName>
</protein>
<evidence type="ECO:0000313" key="3">
    <source>
        <dbReference type="Proteomes" id="UP000199643"/>
    </source>
</evidence>
<gene>
    <name evidence="2" type="ORF">SAMN05421827_13328</name>
</gene>
<keyword evidence="1" id="KW-0812">Transmembrane</keyword>
<organism evidence="2 3">
    <name type="scientific">Pedobacter terrae</name>
    <dbReference type="NCBI Taxonomy" id="405671"/>
    <lineage>
        <taxon>Bacteria</taxon>
        <taxon>Pseudomonadati</taxon>
        <taxon>Bacteroidota</taxon>
        <taxon>Sphingobacteriia</taxon>
        <taxon>Sphingobacteriales</taxon>
        <taxon>Sphingobacteriaceae</taxon>
        <taxon>Pedobacter</taxon>
    </lineage>
</organism>
<dbReference type="EMBL" id="FNCH01000033">
    <property type="protein sequence ID" value="SDH64480.1"/>
    <property type="molecule type" value="Genomic_DNA"/>
</dbReference>
<evidence type="ECO:0000313" key="2">
    <source>
        <dbReference type="EMBL" id="SDH64480.1"/>
    </source>
</evidence>
<feature type="transmembrane region" description="Helical" evidence="1">
    <location>
        <begin position="36"/>
        <end position="57"/>
    </location>
</feature>